<accession>W9YDF7</accession>
<dbReference type="RefSeq" id="XP_007723721.1">
    <property type="nucleotide sequence ID" value="XM_007725531.1"/>
</dbReference>
<proteinExistence type="predicted"/>
<evidence type="ECO:0000256" key="1">
    <source>
        <dbReference type="SAM" id="MobiDB-lite"/>
    </source>
</evidence>
<feature type="compositionally biased region" description="Low complexity" evidence="1">
    <location>
        <begin position="475"/>
        <end position="489"/>
    </location>
</feature>
<dbReference type="SUPFAM" id="SSF52047">
    <property type="entry name" value="RNI-like"/>
    <property type="match status" value="1"/>
</dbReference>
<comment type="caution">
    <text evidence="2">The sequence shown here is derived from an EMBL/GenBank/DDBJ whole genome shotgun (WGS) entry which is preliminary data.</text>
</comment>
<dbReference type="OrthoDB" id="3210378at2759"/>
<organism evidence="2 3">
    <name type="scientific">Capronia coronata CBS 617.96</name>
    <dbReference type="NCBI Taxonomy" id="1182541"/>
    <lineage>
        <taxon>Eukaryota</taxon>
        <taxon>Fungi</taxon>
        <taxon>Dikarya</taxon>
        <taxon>Ascomycota</taxon>
        <taxon>Pezizomycotina</taxon>
        <taxon>Eurotiomycetes</taxon>
        <taxon>Chaetothyriomycetidae</taxon>
        <taxon>Chaetothyriales</taxon>
        <taxon>Herpotrichiellaceae</taxon>
        <taxon>Capronia</taxon>
    </lineage>
</organism>
<dbReference type="GeneID" id="19159520"/>
<feature type="region of interest" description="Disordered" evidence="1">
    <location>
        <begin position="407"/>
        <end position="450"/>
    </location>
</feature>
<sequence length="688" mass="75567">MLRKQQLRPAVRLTRLRATLRQRPLLAGIVKTIHVPDPNIPLYLCDGSPNPEYDAYLCTVASVVMVCLNLEALTGFVPFYNHTFDRLTHALSTRPKLRQHVWVIGENEDVQARCEKQFPPGLLDHDQRYQFALHHEQWNLLETLLICSPGSLGVIEHDLFVDVLHSLPALKNLCVSSFDPDDFHDETLLSLPPLTSLRLEECYGVTDAGLTKWASSPCAVKIDKLCLLHQNITSLLTLSKVMASLDRLTKFSILQTDVPPSLPVEAGPVVIQPILASKSLRSLHWDILCPGVEACLASDNHGTSHWSIRSHRQDLLSDGSVPDVQHTSNTQLALSIMHGGFPSLCRLRAPRDTSPPGVLQSVCRPVVTDDFVLLDKSMDAFRTKKYLDPSSQRVARLRAHTLVSEMMEDRESVCGRSAADDSAGDSSNETVTCTQRPSSSPTSSDSSTESLCQCETSTIGSNESLCKCVVDASSSSDPARSAPVPSRSAQGPGPVPIRQLNDVSATDPADADRWPRCHHTISTLSFPMTSTPMSEWNRPIFDLSPDVPGYDENGGLVGWGDLLRISEKARAATGMDAESDKPANEQQGQDMCTGQWNRQFDLDNGSRELVGTNFNHMLSLSSTSLASMQSAPGRKAKSKWKSTSRLSLPLGRKEPLPVKVKFGVQDRSRHVATPRGDRGGCIAVEDFF</sequence>
<dbReference type="EMBL" id="AMWN01000004">
    <property type="protein sequence ID" value="EXJ87715.1"/>
    <property type="molecule type" value="Genomic_DNA"/>
</dbReference>
<evidence type="ECO:0000313" key="3">
    <source>
        <dbReference type="Proteomes" id="UP000019484"/>
    </source>
</evidence>
<name>W9YDF7_9EURO</name>
<evidence type="ECO:0000313" key="2">
    <source>
        <dbReference type="EMBL" id="EXJ87715.1"/>
    </source>
</evidence>
<dbReference type="HOGENOM" id="CLU_008827_2_0_1"/>
<keyword evidence="3" id="KW-1185">Reference proteome</keyword>
<dbReference type="STRING" id="1182541.W9YDF7"/>
<feature type="region of interest" description="Disordered" evidence="1">
    <location>
        <begin position="475"/>
        <end position="514"/>
    </location>
</feature>
<dbReference type="Proteomes" id="UP000019484">
    <property type="component" value="Unassembled WGS sequence"/>
</dbReference>
<reference evidence="2 3" key="1">
    <citation type="submission" date="2013-03" db="EMBL/GenBank/DDBJ databases">
        <title>The Genome Sequence of Capronia coronata CBS 617.96.</title>
        <authorList>
            <consortium name="The Broad Institute Genomics Platform"/>
            <person name="Cuomo C."/>
            <person name="de Hoog S."/>
            <person name="Gorbushina A."/>
            <person name="Walker B."/>
            <person name="Young S.K."/>
            <person name="Zeng Q."/>
            <person name="Gargeya S."/>
            <person name="Fitzgerald M."/>
            <person name="Haas B."/>
            <person name="Abouelleil A."/>
            <person name="Allen A.W."/>
            <person name="Alvarado L."/>
            <person name="Arachchi H.M."/>
            <person name="Berlin A.M."/>
            <person name="Chapman S.B."/>
            <person name="Gainer-Dewar J."/>
            <person name="Goldberg J."/>
            <person name="Griggs A."/>
            <person name="Gujja S."/>
            <person name="Hansen M."/>
            <person name="Howarth C."/>
            <person name="Imamovic A."/>
            <person name="Ireland A."/>
            <person name="Larimer J."/>
            <person name="McCowan C."/>
            <person name="Murphy C."/>
            <person name="Pearson M."/>
            <person name="Poon T.W."/>
            <person name="Priest M."/>
            <person name="Roberts A."/>
            <person name="Saif S."/>
            <person name="Shea T."/>
            <person name="Sisk P."/>
            <person name="Sykes S."/>
            <person name="Wortman J."/>
            <person name="Nusbaum C."/>
            <person name="Birren B."/>
        </authorList>
    </citation>
    <scope>NUCLEOTIDE SEQUENCE [LARGE SCALE GENOMIC DNA]</scope>
    <source>
        <strain evidence="2 3">CBS 617.96</strain>
    </source>
</reference>
<dbReference type="eggNOG" id="ENOG502SN6Z">
    <property type="taxonomic scope" value="Eukaryota"/>
</dbReference>
<protein>
    <submittedName>
        <fullName evidence="2">Uncharacterized protein</fullName>
    </submittedName>
</protein>
<feature type="compositionally biased region" description="Low complexity" evidence="1">
    <location>
        <begin position="437"/>
        <end position="450"/>
    </location>
</feature>
<gene>
    <name evidence="2" type="ORF">A1O1_04640</name>
</gene>
<dbReference type="AlphaFoldDB" id="W9YDF7"/>